<dbReference type="AlphaFoldDB" id="A0A2G4T1V8"/>
<reference evidence="2 3" key="1">
    <citation type="journal article" date="2016" name="Proc. Natl. Acad. Sci. U.S.A.">
        <title>Lipid metabolic changes in an early divergent fungus govern the establishment of a mutualistic symbiosis with endobacteria.</title>
        <authorList>
            <person name="Lastovetsky O.A."/>
            <person name="Gaspar M.L."/>
            <person name="Mondo S.J."/>
            <person name="LaButti K.M."/>
            <person name="Sandor L."/>
            <person name="Grigoriev I.V."/>
            <person name="Henry S.A."/>
            <person name="Pawlowska T.E."/>
        </authorList>
    </citation>
    <scope>NUCLEOTIDE SEQUENCE [LARGE SCALE GENOMIC DNA]</scope>
    <source>
        <strain evidence="2 3">ATCC 52813</strain>
    </source>
</reference>
<keyword evidence="3" id="KW-1185">Reference proteome</keyword>
<dbReference type="Proteomes" id="UP000242254">
    <property type="component" value="Unassembled WGS sequence"/>
</dbReference>
<proteinExistence type="predicted"/>
<dbReference type="EMBL" id="KZ303845">
    <property type="protein sequence ID" value="PHZ15003.1"/>
    <property type="molecule type" value="Genomic_DNA"/>
</dbReference>
<evidence type="ECO:0000256" key="1">
    <source>
        <dbReference type="SAM" id="MobiDB-lite"/>
    </source>
</evidence>
<feature type="region of interest" description="Disordered" evidence="1">
    <location>
        <begin position="452"/>
        <end position="472"/>
    </location>
</feature>
<name>A0A2G4T1V8_RHIZD</name>
<organism evidence="2 3">
    <name type="scientific">Rhizopus microsporus ATCC 52813</name>
    <dbReference type="NCBI Taxonomy" id="1340429"/>
    <lineage>
        <taxon>Eukaryota</taxon>
        <taxon>Fungi</taxon>
        <taxon>Fungi incertae sedis</taxon>
        <taxon>Mucoromycota</taxon>
        <taxon>Mucoromycotina</taxon>
        <taxon>Mucoromycetes</taxon>
        <taxon>Mucorales</taxon>
        <taxon>Mucorineae</taxon>
        <taxon>Rhizopodaceae</taxon>
        <taxon>Rhizopus</taxon>
    </lineage>
</organism>
<sequence length="967" mass="110571">MNMVLLELRNCDMITHGSFTIANILPDGFLPSQDCTIEHTIGPLSVADSFMKDFSMLMEHQHISLIHSYYFGSVGAKETNLNKHPVQMAIFKALESSGIERGKFKETSLKSYEMGNALVDVTTNMKNMWSTPKIFYGLMNSLLDVLLRVHLVPNREAKYRSYIQKKAEERSKKDSQQPVDDNSRTSTFADLPRNARRNIARGEEYKKKKYEAKIKRKPEEAHKWKAKVDTYQKRIDGYKMAVLVRCLIFVLQDIDNVIKNDDEDDVEEEELITGNTTDLTRRRLRCLKSVLKSLLLDDRKDEFSIDDLKKECSDVEEKEAYPCLLILNALKPYIPKKKERFIIAHQLPFCILANDTLLYAGYRKFYRKLCPQPSASSLHALRIDGPSLYQILTRLPCALAIFNYDNYLIESVEEARQNKDAVFSSLFDMNAIATVCKSKGRPLAWNKGFCGDSSKKKGPASYELTDHPTVKEESKKPKETLVQEFQGMQSEVVQIEKLLKDALKNNNNRDFSKDIKDLKAKWRNSSLEEKVDLYSAIEQVQDERDQSFLSVQAARDKLKLKRQLMHFKRVAMKQKPAITHETATTSQSSNTQWHIVQKYGHGIAKVEDCRLSPQVNPSEEFIFSGTDNGLKTMTSTVPLTMKRFKFHLELRNKYKALENIDECKEEAQKIVSKYSSEESDAKSFLQLPSSMAMKTGDIDIGSGYYNVRRKLEKAKKSTEGKAVQVIENNLSKLDLKMATSVEQAMSIHQHRISNRLALRNFYNSKKRVKLKRTCEMQNDSFRRRLCAKERTFLIEKKAKGRSRPCPIMFIGGRGTGVGSTIKGYRRYGGKWKQCMHGMNINVCITNENITSQTCMYCFSKLDHPIHRKVINGKEIKTKVKGSFLCSNPDCVLVSNKKAIKSRDNLSALAIGLSGLCSLLFQETFPELSAKISQSNTDFINKTASFLNARECWDTGRDASNRDRIVTS</sequence>
<feature type="compositionally biased region" description="Polar residues" evidence="1">
    <location>
        <begin position="176"/>
        <end position="188"/>
    </location>
</feature>
<protein>
    <submittedName>
        <fullName evidence="2">Uncharacterized protein</fullName>
    </submittedName>
</protein>
<dbReference type="RefSeq" id="XP_023468711.1">
    <property type="nucleotide sequence ID" value="XM_023610674.1"/>
</dbReference>
<evidence type="ECO:0000313" key="2">
    <source>
        <dbReference type="EMBL" id="PHZ15003.1"/>
    </source>
</evidence>
<feature type="region of interest" description="Disordered" evidence="1">
    <location>
        <begin position="163"/>
        <end position="193"/>
    </location>
</feature>
<accession>A0A2G4T1V8</accession>
<evidence type="ECO:0000313" key="3">
    <source>
        <dbReference type="Proteomes" id="UP000242254"/>
    </source>
</evidence>
<dbReference type="STRING" id="1340429.A0A2G4T1V8"/>
<dbReference type="GeneID" id="35441664"/>
<feature type="compositionally biased region" description="Basic and acidic residues" evidence="1">
    <location>
        <begin position="163"/>
        <end position="175"/>
    </location>
</feature>
<gene>
    <name evidence="2" type="ORF">RHIMIDRAFT_249900</name>
</gene>